<dbReference type="Proteomes" id="UP000273159">
    <property type="component" value="Unassembled WGS sequence"/>
</dbReference>
<protein>
    <recommendedName>
        <fullName evidence="3">Squalene cyclase C-terminal domain-containing protein</fullName>
    </recommendedName>
</protein>
<gene>
    <name evidence="1" type="ORF">D7Z96_00790</name>
</gene>
<comment type="caution">
    <text evidence="1">The sequence shown here is derived from an EMBL/GenBank/DDBJ whole genome shotgun (WGS) entry which is preliminary data.</text>
</comment>
<accession>A0A3B0G649</accession>
<reference evidence="1 2" key="1">
    <citation type="submission" date="2018-10" db="EMBL/GenBank/DDBJ databases">
        <title>Genome-guide identification and characterization of bacteria that degrade polycyclic aromatic hydrocarbons and resist hexavalent chromium simultaneously.</title>
        <authorList>
            <person name="Feng H."/>
        </authorList>
    </citation>
    <scope>NUCLEOTIDE SEQUENCE [LARGE SCALE GENOMIC DNA]</scope>
    <source>
        <strain evidence="1 2">J015</strain>
    </source>
</reference>
<reference evidence="2" key="2">
    <citation type="submission" date="2018-10" db="EMBL/GenBank/DDBJ databases">
        <authorList>
            <person name="Wang Y."/>
            <person name="Wang J."/>
            <person name="Yang X."/>
            <person name="Wang Z."/>
            <person name="Huang Y."/>
        </authorList>
    </citation>
    <scope>NUCLEOTIDE SEQUENCE [LARGE SCALE GENOMIC DNA]</scope>
    <source>
        <strain evidence="2">J015</strain>
    </source>
</reference>
<name>A0A3B0G649_PSEPS</name>
<evidence type="ECO:0000313" key="1">
    <source>
        <dbReference type="EMBL" id="RKO27508.1"/>
    </source>
</evidence>
<dbReference type="SUPFAM" id="SSF48239">
    <property type="entry name" value="Terpenoid cyclases/Protein prenyltransferases"/>
    <property type="match status" value="1"/>
</dbReference>
<dbReference type="EMBL" id="RBNH01000001">
    <property type="protein sequence ID" value="RKO27508.1"/>
    <property type="molecule type" value="Genomic_DNA"/>
</dbReference>
<proteinExistence type="predicted"/>
<organism evidence="1 2">
    <name type="scientific">Pseudarthrobacter phenanthrenivorans</name>
    <name type="common">Arthrobacter phenanthrenivorans</name>
    <dbReference type="NCBI Taxonomy" id="361575"/>
    <lineage>
        <taxon>Bacteria</taxon>
        <taxon>Bacillati</taxon>
        <taxon>Actinomycetota</taxon>
        <taxon>Actinomycetes</taxon>
        <taxon>Micrococcales</taxon>
        <taxon>Micrococcaceae</taxon>
        <taxon>Pseudarthrobacter</taxon>
    </lineage>
</organism>
<dbReference type="AlphaFoldDB" id="A0A3B0G649"/>
<evidence type="ECO:0008006" key="3">
    <source>
        <dbReference type="Google" id="ProtNLM"/>
    </source>
</evidence>
<evidence type="ECO:0000313" key="2">
    <source>
        <dbReference type="Proteomes" id="UP000273159"/>
    </source>
</evidence>
<dbReference type="InterPro" id="IPR008930">
    <property type="entry name" value="Terpenoid_cyclase/PrenylTrfase"/>
</dbReference>
<dbReference type="RefSeq" id="WP_120691192.1">
    <property type="nucleotide sequence ID" value="NZ_RBNH01000001.1"/>
</dbReference>
<dbReference type="Gene3D" id="1.50.10.20">
    <property type="match status" value="1"/>
</dbReference>
<sequence length="326" mass="36623">MATRKNQQPRAGSQAPAHLIPWLLEGDPAIRWQVMQDLQGAGEEQVLAERRRVATEGWGAKLLGEQDDGGTWAQGLYLPKWTSTTYTLLLLHRLGLPGGNAQALRGCQCLWQGATYYDGGPSLWHGPPDTCVAGMLVLLASCFRYGEPRLEAAVSWLLSEQLPDGGWNCQARRTGSRHGSFHTSISVLEALQAYRQSGGHAGVQEATARGQDFFLSHHLYRSHRSGEVVHESFLRFPFPPHWHFDLLRGLEYFRAAGTVPDARLEDAVERVRTAQRPDGTWKRYPPYPGRQWFPLEPPGASRMTTLRCLRVLRWWDRRGAYTSGQG</sequence>